<dbReference type="GO" id="GO:0005634">
    <property type="term" value="C:nucleus"/>
    <property type="evidence" value="ECO:0007669"/>
    <property type="project" value="UniProtKB-SubCell"/>
</dbReference>
<evidence type="ECO:0000256" key="7">
    <source>
        <dbReference type="PIRNR" id="PIRNR037913"/>
    </source>
</evidence>
<dbReference type="Proteomes" id="UP000489600">
    <property type="component" value="Unassembled WGS sequence"/>
</dbReference>
<comment type="cofactor">
    <cofactor evidence="1">
        <name>Zn(2+)</name>
        <dbReference type="ChEBI" id="CHEBI:29105"/>
    </cofactor>
</comment>
<comment type="subcellular location">
    <subcellularLocation>
        <location evidence="7">Nucleus</location>
    </subcellularLocation>
</comment>
<reference evidence="11" key="1">
    <citation type="submission" date="2019-07" db="EMBL/GenBank/DDBJ databases">
        <authorList>
            <person name="Dittberner H."/>
        </authorList>
    </citation>
    <scope>NUCLEOTIDE SEQUENCE [LARGE SCALE GENOMIC DNA]</scope>
</reference>
<feature type="region of interest" description="Disordered" evidence="9">
    <location>
        <begin position="412"/>
        <end position="442"/>
    </location>
</feature>
<dbReference type="PIRSF" id="PIRSF037913">
    <property type="entry name" value="His_deacetylse_1"/>
    <property type="match status" value="1"/>
</dbReference>
<feature type="compositionally biased region" description="Acidic residues" evidence="9">
    <location>
        <begin position="432"/>
        <end position="442"/>
    </location>
</feature>
<dbReference type="InterPro" id="IPR023801">
    <property type="entry name" value="His_deacetylse_dom"/>
</dbReference>
<comment type="similarity">
    <text evidence="7">Belongs to the histone deacetylase family. HD Type 1 subfamily.</text>
</comment>
<evidence type="ECO:0000256" key="5">
    <source>
        <dbReference type="ARBA" id="ARBA00022853"/>
    </source>
</evidence>
<feature type="domain" description="Histone deacetylase" evidence="10">
    <location>
        <begin position="35"/>
        <end position="334"/>
    </location>
</feature>
<dbReference type="EC" id="3.5.1.98" evidence="2 7"/>
<evidence type="ECO:0000313" key="11">
    <source>
        <dbReference type="EMBL" id="VVB04770.1"/>
    </source>
</evidence>
<evidence type="ECO:0000256" key="1">
    <source>
        <dbReference type="ARBA" id="ARBA00001947"/>
    </source>
</evidence>
<dbReference type="OrthoDB" id="1022277at2759"/>
<keyword evidence="7" id="KW-0804">Transcription</keyword>
<accession>A0A565BTW7</accession>
<dbReference type="InterPro" id="IPR003084">
    <property type="entry name" value="HDAC_I/II"/>
</dbReference>
<evidence type="ECO:0000256" key="4">
    <source>
        <dbReference type="ARBA" id="ARBA00022801"/>
    </source>
</evidence>
<evidence type="ECO:0000256" key="9">
    <source>
        <dbReference type="SAM" id="MobiDB-lite"/>
    </source>
</evidence>
<dbReference type="Pfam" id="PF00850">
    <property type="entry name" value="Hist_deacetyl"/>
    <property type="match status" value="1"/>
</dbReference>
<dbReference type="InterPro" id="IPR000286">
    <property type="entry name" value="HDACs"/>
</dbReference>
<dbReference type="EMBL" id="CABITT030000005">
    <property type="protein sequence ID" value="VVB04770.1"/>
    <property type="molecule type" value="Genomic_DNA"/>
</dbReference>
<keyword evidence="7" id="KW-0805">Transcription regulation</keyword>
<dbReference type="GO" id="GO:0040029">
    <property type="term" value="P:epigenetic regulation of gene expression"/>
    <property type="evidence" value="ECO:0007669"/>
    <property type="project" value="TreeGrafter"/>
</dbReference>
<keyword evidence="5 7" id="KW-0156">Chromatin regulator</keyword>
<evidence type="ECO:0000256" key="6">
    <source>
        <dbReference type="ARBA" id="ARBA00048287"/>
    </source>
</evidence>
<evidence type="ECO:0000259" key="10">
    <source>
        <dbReference type="Pfam" id="PF00850"/>
    </source>
</evidence>
<dbReference type="GO" id="GO:0046872">
    <property type="term" value="F:metal ion binding"/>
    <property type="evidence" value="ECO:0007669"/>
    <property type="project" value="UniProtKB-KW"/>
</dbReference>
<evidence type="ECO:0000256" key="3">
    <source>
        <dbReference type="ARBA" id="ARBA00022491"/>
    </source>
</evidence>
<keyword evidence="7" id="KW-0539">Nucleus</keyword>
<comment type="catalytic activity">
    <reaction evidence="6 7">
        <text>N(6)-acetyl-L-lysyl-[histone] + H2O = L-lysyl-[histone] + acetate</text>
        <dbReference type="Rhea" id="RHEA:58196"/>
        <dbReference type="Rhea" id="RHEA-COMP:9845"/>
        <dbReference type="Rhea" id="RHEA-COMP:11338"/>
        <dbReference type="ChEBI" id="CHEBI:15377"/>
        <dbReference type="ChEBI" id="CHEBI:29969"/>
        <dbReference type="ChEBI" id="CHEBI:30089"/>
        <dbReference type="ChEBI" id="CHEBI:61930"/>
        <dbReference type="EC" id="3.5.1.98"/>
    </reaction>
</comment>
<keyword evidence="12" id="KW-1185">Reference proteome</keyword>
<gene>
    <name evidence="11" type="ORF">ANE_LOCUS15214</name>
</gene>
<dbReference type="InterPro" id="IPR037138">
    <property type="entry name" value="His_deacetylse_dom_sf"/>
</dbReference>
<dbReference type="PANTHER" id="PTHR10625">
    <property type="entry name" value="HISTONE DEACETYLASE HDAC1-RELATED"/>
    <property type="match status" value="1"/>
</dbReference>
<evidence type="ECO:0000256" key="8">
    <source>
        <dbReference type="PIRSR" id="PIRSR037913-3"/>
    </source>
</evidence>
<sequence length="442" mass="49245">MESSASLASGPDGRKRRVSYFYDGEIRDERYGLGHLWEPERINMVHNLIDEYGLRRHLEFTRLKLADVSDFVKFHSPGYVDFLASITPEYVDSLFAAETVTDPSLTRFNLDGDLECPVFHGLFGYCRGYAGGTISAAVKLNNHDADIAINWAGGMHRAKRDKACGYGYVNDVVLGILELLKVFKRVLCVDIGFRHGDAVQEAFYDTDRVMTLSFHTIEDSLHPKTGDITDVGVGKGEYCSLNVPLEEGLNDTNFTNLFTPVIHRAMEIYQPEAVVLQCGADSLAGDLSGGFNLTVNGHARCLRYIRSFNVPLMVLGGEGSTLSNVARCWCYETAVAVGVELDDDIPPNKYIDYHHPDYTLHASPNPMDDLNSERDIKEITKKLLKQLSQVMHAPSVQFQDTSSISQVAEAEELDMEMRPNPRVLSGSASYESDSDDDWDFLG</sequence>
<dbReference type="Gene3D" id="3.40.800.20">
    <property type="entry name" value="Histone deacetylase domain"/>
    <property type="match status" value="1"/>
</dbReference>
<dbReference type="InterPro" id="IPR023696">
    <property type="entry name" value="Ureohydrolase_dom_sf"/>
</dbReference>
<dbReference type="SUPFAM" id="SSF52768">
    <property type="entry name" value="Arginase/deacetylase"/>
    <property type="match status" value="1"/>
</dbReference>
<dbReference type="AlphaFoldDB" id="A0A565BTW7"/>
<evidence type="ECO:0000256" key="2">
    <source>
        <dbReference type="ARBA" id="ARBA00012111"/>
    </source>
</evidence>
<name>A0A565BTW7_9BRAS</name>
<evidence type="ECO:0000313" key="12">
    <source>
        <dbReference type="Proteomes" id="UP000489600"/>
    </source>
</evidence>
<keyword evidence="3" id="KW-0678">Repressor</keyword>
<dbReference type="PANTHER" id="PTHR10625:SF48">
    <property type="entry name" value="HISTONE DEACETYLASE 7"/>
    <property type="match status" value="1"/>
</dbReference>
<protein>
    <recommendedName>
        <fullName evidence="2 7">Histone deacetylase</fullName>
        <ecNumber evidence="2 7">3.5.1.98</ecNumber>
    </recommendedName>
</protein>
<dbReference type="GO" id="GO:0141221">
    <property type="term" value="F:histone deacetylase activity, hydrolytic mechanism"/>
    <property type="evidence" value="ECO:0007669"/>
    <property type="project" value="UniProtKB-EC"/>
</dbReference>
<organism evidence="11 12">
    <name type="scientific">Arabis nemorensis</name>
    <dbReference type="NCBI Taxonomy" id="586526"/>
    <lineage>
        <taxon>Eukaryota</taxon>
        <taxon>Viridiplantae</taxon>
        <taxon>Streptophyta</taxon>
        <taxon>Embryophyta</taxon>
        <taxon>Tracheophyta</taxon>
        <taxon>Spermatophyta</taxon>
        <taxon>Magnoliopsida</taxon>
        <taxon>eudicotyledons</taxon>
        <taxon>Gunneridae</taxon>
        <taxon>Pentapetalae</taxon>
        <taxon>rosids</taxon>
        <taxon>malvids</taxon>
        <taxon>Brassicales</taxon>
        <taxon>Brassicaceae</taxon>
        <taxon>Arabideae</taxon>
        <taxon>Arabis</taxon>
    </lineage>
</organism>
<feature type="binding site" evidence="8">
    <location>
        <position position="281"/>
    </location>
    <ligand>
        <name>a divalent metal cation</name>
        <dbReference type="ChEBI" id="CHEBI:60240"/>
    </ligand>
</feature>
<proteinExistence type="inferred from homology"/>
<keyword evidence="8" id="KW-0479">Metal-binding</keyword>
<dbReference type="PRINTS" id="PR01270">
    <property type="entry name" value="HDASUPER"/>
</dbReference>
<dbReference type="PRINTS" id="PR01271">
    <property type="entry name" value="HISDACETLASE"/>
</dbReference>
<dbReference type="CDD" id="cd09991">
    <property type="entry name" value="HDAC_classI"/>
    <property type="match status" value="1"/>
</dbReference>
<keyword evidence="4 7" id="KW-0378">Hydrolase</keyword>
<comment type="caution">
    <text evidence="11">The sequence shown here is derived from an EMBL/GenBank/DDBJ whole genome shotgun (WGS) entry which is preliminary data.</text>
</comment>